<evidence type="ECO:0000313" key="3">
    <source>
        <dbReference type="Proteomes" id="UP001566132"/>
    </source>
</evidence>
<dbReference type="Proteomes" id="UP001566132">
    <property type="component" value="Unassembled WGS sequence"/>
</dbReference>
<feature type="region of interest" description="Disordered" evidence="1">
    <location>
        <begin position="1"/>
        <end position="28"/>
    </location>
</feature>
<comment type="caution">
    <text evidence="2">The sequence shown here is derived from an EMBL/GenBank/DDBJ whole genome shotgun (WGS) entry which is preliminary data.</text>
</comment>
<organism evidence="2 3">
    <name type="scientific">Hypothenemus hampei</name>
    <name type="common">Coffee berry borer</name>
    <dbReference type="NCBI Taxonomy" id="57062"/>
    <lineage>
        <taxon>Eukaryota</taxon>
        <taxon>Metazoa</taxon>
        <taxon>Ecdysozoa</taxon>
        <taxon>Arthropoda</taxon>
        <taxon>Hexapoda</taxon>
        <taxon>Insecta</taxon>
        <taxon>Pterygota</taxon>
        <taxon>Neoptera</taxon>
        <taxon>Endopterygota</taxon>
        <taxon>Coleoptera</taxon>
        <taxon>Polyphaga</taxon>
        <taxon>Cucujiformia</taxon>
        <taxon>Curculionidae</taxon>
        <taxon>Scolytinae</taxon>
        <taxon>Hypothenemus</taxon>
    </lineage>
</organism>
<gene>
    <name evidence="2" type="ORF">ABEB36_003774</name>
</gene>
<evidence type="ECO:0000313" key="2">
    <source>
        <dbReference type="EMBL" id="KAL1508961.1"/>
    </source>
</evidence>
<sequence length="500" mass="58399">MSKKTENNSGDVQSEFSTQENSPRSPKVLDFDITEPCENESDFFIYHIDNSFAKYDLETSKLKIEYLYRLKLLRDKLASIDIIDKSYYNNCFDSSRDQCIIAEITDDDRVYNDKNERNHEDRQSHLEINDGIAINLNNDIELNREQELKAPINRNIGKFLLAKTNGANECTQLSFMLKNNLKEEDTIDIIDLNYNPPKKKSCLRDNTPRLAIFEGAMPLPYHIRVSLHEEILKADKRALEINNNVDEKNQKYVFSKEQIIKDERDLLKLNSSKNMCNSKKSIQPDRDQNLCLLFLDTMERSSTESPLSDRTAITETTLTLESPYRNPKKSRLFLRSARNKPMDKFTLWEEIRTMEAINRRNRPSTSSSKDSFFQNILFDRLEREPEVMPVCSLEVPRAKNKRAPRFPSITKIARICPFKLGGRSNRKKSLEIQTECKSKEEIPQMANAILNLQREQNVFLCCEEDDYTPTNEKVSEYEFVESADDIDENYQPFCLFCFCF</sequence>
<keyword evidence="3" id="KW-1185">Reference proteome</keyword>
<reference evidence="2 3" key="1">
    <citation type="submission" date="2024-05" db="EMBL/GenBank/DDBJ databases">
        <title>Genetic variation in Jamaican populations of the coffee berry borer (Hypothenemus hampei).</title>
        <authorList>
            <person name="Errbii M."/>
            <person name="Myrie A."/>
        </authorList>
    </citation>
    <scope>NUCLEOTIDE SEQUENCE [LARGE SCALE GENOMIC DNA]</scope>
    <source>
        <strain evidence="2">JA-Hopewell-2020-01-JO</strain>
        <tissue evidence="2">Whole body</tissue>
    </source>
</reference>
<accession>A0ABD1F3R2</accession>
<protein>
    <submittedName>
        <fullName evidence="2">Uncharacterized protein</fullName>
    </submittedName>
</protein>
<dbReference type="AlphaFoldDB" id="A0ABD1F3R2"/>
<feature type="compositionally biased region" description="Polar residues" evidence="1">
    <location>
        <begin position="7"/>
        <end position="24"/>
    </location>
</feature>
<proteinExistence type="predicted"/>
<name>A0ABD1F3R2_HYPHA</name>
<evidence type="ECO:0000256" key="1">
    <source>
        <dbReference type="SAM" id="MobiDB-lite"/>
    </source>
</evidence>
<dbReference type="EMBL" id="JBDJPC010000003">
    <property type="protein sequence ID" value="KAL1508961.1"/>
    <property type="molecule type" value="Genomic_DNA"/>
</dbReference>